<protein>
    <submittedName>
        <fullName evidence="4">Serine/threonine-protein phosphatase 4 regulatory subunit 4-like</fullName>
    </submittedName>
</protein>
<dbReference type="PANTHER" id="PTHR21467">
    <property type="entry name" value="PROTEIN PHOSPHATASE 4 REGULATORY SUBUNIT 4 PPP4R4"/>
    <property type="match status" value="1"/>
</dbReference>
<accession>A0A7E6FI65</accession>
<feature type="compositionally biased region" description="Basic and acidic residues" evidence="2">
    <location>
        <begin position="1027"/>
        <end position="1037"/>
    </location>
</feature>
<gene>
    <name evidence="4" type="primary">LOC115222688</name>
</gene>
<feature type="compositionally biased region" description="Low complexity" evidence="2">
    <location>
        <begin position="832"/>
        <end position="847"/>
    </location>
</feature>
<feature type="compositionally biased region" description="Basic and acidic residues" evidence="2">
    <location>
        <begin position="816"/>
        <end position="831"/>
    </location>
</feature>
<dbReference type="Gene3D" id="1.25.10.10">
    <property type="entry name" value="Leucine-rich Repeat Variant"/>
    <property type="match status" value="1"/>
</dbReference>
<reference evidence="4" key="1">
    <citation type="submission" date="2025-08" db="UniProtKB">
        <authorList>
            <consortium name="RefSeq"/>
        </authorList>
    </citation>
    <scope>IDENTIFICATION</scope>
</reference>
<feature type="repeat" description="HEAT" evidence="1">
    <location>
        <begin position="292"/>
        <end position="329"/>
    </location>
</feature>
<dbReference type="InterPro" id="IPR021133">
    <property type="entry name" value="HEAT_type_2"/>
</dbReference>
<keyword evidence="3" id="KW-1185">Reference proteome</keyword>
<dbReference type="SUPFAM" id="SSF48371">
    <property type="entry name" value="ARM repeat"/>
    <property type="match status" value="1"/>
</dbReference>
<feature type="compositionally biased region" description="Basic and acidic residues" evidence="2">
    <location>
        <begin position="876"/>
        <end position="892"/>
    </location>
</feature>
<proteinExistence type="predicted"/>
<dbReference type="InterPro" id="IPR016024">
    <property type="entry name" value="ARM-type_fold"/>
</dbReference>
<dbReference type="GO" id="GO:0008287">
    <property type="term" value="C:protein serine/threonine phosphatase complex"/>
    <property type="evidence" value="ECO:0007669"/>
    <property type="project" value="TreeGrafter"/>
</dbReference>
<organism evidence="3 4">
    <name type="scientific">Octopus sinensis</name>
    <name type="common">East Asian common octopus</name>
    <dbReference type="NCBI Taxonomy" id="2607531"/>
    <lineage>
        <taxon>Eukaryota</taxon>
        <taxon>Metazoa</taxon>
        <taxon>Spiralia</taxon>
        <taxon>Lophotrochozoa</taxon>
        <taxon>Mollusca</taxon>
        <taxon>Cephalopoda</taxon>
        <taxon>Coleoidea</taxon>
        <taxon>Octopodiformes</taxon>
        <taxon>Octopoda</taxon>
        <taxon>Incirrata</taxon>
        <taxon>Octopodidae</taxon>
        <taxon>Octopus</taxon>
    </lineage>
</organism>
<feature type="repeat" description="HEAT" evidence="1">
    <location>
        <begin position="331"/>
        <end position="369"/>
    </location>
</feature>
<dbReference type="GO" id="GO:0019888">
    <property type="term" value="F:protein phosphatase regulator activity"/>
    <property type="evidence" value="ECO:0007669"/>
    <property type="project" value="TreeGrafter"/>
</dbReference>
<dbReference type="Proteomes" id="UP000515154">
    <property type="component" value="Linkage group LG20"/>
</dbReference>
<name>A0A7E6FI65_9MOLL</name>
<evidence type="ECO:0000313" key="4">
    <source>
        <dbReference type="RefSeq" id="XP_036367409.1"/>
    </source>
</evidence>
<dbReference type="RefSeq" id="XP_036367409.1">
    <property type="nucleotide sequence ID" value="XM_036511516.1"/>
</dbReference>
<evidence type="ECO:0000256" key="2">
    <source>
        <dbReference type="SAM" id="MobiDB-lite"/>
    </source>
</evidence>
<feature type="region of interest" description="Disordered" evidence="2">
    <location>
        <begin position="783"/>
        <end position="1037"/>
    </location>
</feature>
<dbReference type="InterPro" id="IPR011989">
    <property type="entry name" value="ARM-like"/>
</dbReference>
<evidence type="ECO:0000256" key="1">
    <source>
        <dbReference type="PROSITE-ProRule" id="PRU00103"/>
    </source>
</evidence>
<dbReference type="AlphaFoldDB" id="A0A7E6FI65"/>
<dbReference type="PROSITE" id="PS50077">
    <property type="entry name" value="HEAT_REPEAT"/>
    <property type="match status" value="2"/>
</dbReference>
<dbReference type="InterPro" id="IPR039918">
    <property type="entry name" value="PPP4R4"/>
</dbReference>
<sequence length="1037" mass="114527">MGGIDGDGGLPSADERINDPEAAVLWRTMDKFEEDVYPSSSTNLEQFLNDPLLLEPANPNLPVTSSTTIANFSTLYNDADINGSAALTESDLDALECARNESQQLSVVNNLPDLLKSGSTECLEKVVPRIQEVLNYAQADIQRAASTAFLQILQKEQVAVQNYAQTFLQTILTSIDNKNPDVMLQDRKAGTSVIFVAMWLIILLLNQMHLGSVALNGTLGKYLLLSAEQCFMNESGGQKPYCTIINSYPKEILTAAVAKGQLSQSVQARLSCCQILGKIATKFDPFVIKKEILPIVQSLCQDVDYEVRGCMCKQLNPVARGLGLEATKNAILPELVELTNDEEVYVRMMGLETVVNILSLLDDDTCSNTIIPLVIRFYEQCLYSKDHTLPIIAKHIGRLCHGLSANLNEKQKDWFLDCYKKLCEVGYSDKNSNSSEYGFKNQLAIEHPFHNCRINAAYNFPAISLFVGAKDFESELLETFSMMCKDSLPAVRKNMAHGFHEVVKLLDTQSGILLKNLADLLRDNNLEVLSGVTSHLAEIFEVLGKHKHSENQVAEIIPAIMAAESVIFSSYSWRLQEEFVLTLSSLPKWFNSETIYVKIMPVIYTKLKKARALPVKLAVARTFLTLLRTLKKAEYREQLINKLTEELSVGNCYFRSLFLDVCSISLDIYSKSFFKEKLFDNALSLYCDPVPNIRLKLCRFIPCMKQTLNLPEDDARLSDLCNVVSKILRSDKDPDVLSFANQALWDLEQIVVPVHLLGSKTQEKLQTAEDLIDLHREAEEISLLNDEKNEEKSKVKKDVPFSKIPSPRKVSAQKSTSEKRASPTPLKECKKSLSNCSSSLTPVSSPKVKTKGSSIPNCRLVKSRSTSSICSTSQIPKRDSKLVDSPGKRDTKIPVIGTSSLPTPKDGKSAESRLCNNTRIPRVSTPVRPPSPITVSHIPTTAGVQKPAKSGIKPTSSNNNRKNNNSTTTTATTTTTTTTTTAASTATTNSTTTTATTTSTTTTTTTTTTDNSSDHGLVNRTGYLSKSLERPKSSVTK</sequence>
<dbReference type="KEGG" id="osn:115222688"/>
<feature type="compositionally biased region" description="Low complexity" evidence="2">
    <location>
        <begin position="955"/>
        <end position="1011"/>
    </location>
</feature>
<evidence type="ECO:0000313" key="3">
    <source>
        <dbReference type="Proteomes" id="UP000515154"/>
    </source>
</evidence>
<feature type="compositionally biased region" description="Low complexity" evidence="2">
    <location>
        <begin position="863"/>
        <end position="873"/>
    </location>
</feature>
<dbReference type="PANTHER" id="PTHR21467:SF0">
    <property type="entry name" value="SERINE_THREONINE-PROTEIN PHOSPHATASE 4 REGULATORY SUBUNIT 4"/>
    <property type="match status" value="1"/>
</dbReference>
<dbReference type="GO" id="GO:0005829">
    <property type="term" value="C:cytosol"/>
    <property type="evidence" value="ECO:0007669"/>
    <property type="project" value="TreeGrafter"/>
</dbReference>
<feature type="compositionally biased region" description="Basic and acidic residues" evidence="2">
    <location>
        <begin position="783"/>
        <end position="800"/>
    </location>
</feature>